<gene>
    <name evidence="2" type="ORF">CSSPJE1EN2_LOCUS3258</name>
</gene>
<organism evidence="2 3">
    <name type="scientific">Sphagnum jensenii</name>
    <dbReference type="NCBI Taxonomy" id="128206"/>
    <lineage>
        <taxon>Eukaryota</taxon>
        <taxon>Viridiplantae</taxon>
        <taxon>Streptophyta</taxon>
        <taxon>Embryophyta</taxon>
        <taxon>Bryophyta</taxon>
        <taxon>Sphagnophytina</taxon>
        <taxon>Sphagnopsida</taxon>
        <taxon>Sphagnales</taxon>
        <taxon>Sphagnaceae</taxon>
        <taxon>Sphagnum</taxon>
    </lineage>
</organism>
<keyword evidence="3" id="KW-1185">Reference proteome</keyword>
<name>A0ABP1ACR3_9BRYO</name>
<dbReference type="SUPFAM" id="SSF50630">
    <property type="entry name" value="Acid proteases"/>
    <property type="match status" value="1"/>
</dbReference>
<reference evidence="2" key="1">
    <citation type="submission" date="2024-03" db="EMBL/GenBank/DDBJ databases">
        <authorList>
            <consortium name="ELIXIR-Norway"/>
            <consortium name="Elixir Norway"/>
        </authorList>
    </citation>
    <scope>NUCLEOTIDE SEQUENCE</scope>
</reference>
<evidence type="ECO:0000313" key="3">
    <source>
        <dbReference type="Proteomes" id="UP001497522"/>
    </source>
</evidence>
<keyword evidence="1" id="KW-0472">Membrane</keyword>
<feature type="transmembrane region" description="Helical" evidence="1">
    <location>
        <begin position="111"/>
        <end position="130"/>
    </location>
</feature>
<dbReference type="Proteomes" id="UP001497522">
    <property type="component" value="Chromosome 11"/>
</dbReference>
<keyword evidence="1" id="KW-0812">Transmembrane</keyword>
<sequence length="135" mass="14865">MLERYGDDHPAASWPVQDSMEYYQLLRNQDGARLAAAASGSRRHLLSTTSNTTAYTSVEGNETESYADQENLVQILELEVGNRRIAAGRLNASFDTFVFYTYLPSAIYTEFVDAVSLLLVAAAAAALLILGPQRR</sequence>
<evidence type="ECO:0000313" key="2">
    <source>
        <dbReference type="EMBL" id="CAK9860263.1"/>
    </source>
</evidence>
<dbReference type="InterPro" id="IPR021109">
    <property type="entry name" value="Peptidase_aspartic_dom_sf"/>
</dbReference>
<proteinExistence type="predicted"/>
<evidence type="ECO:0000256" key="1">
    <source>
        <dbReference type="SAM" id="Phobius"/>
    </source>
</evidence>
<dbReference type="EMBL" id="OZ023712">
    <property type="protein sequence ID" value="CAK9860263.1"/>
    <property type="molecule type" value="Genomic_DNA"/>
</dbReference>
<protein>
    <submittedName>
        <fullName evidence="2">Uncharacterized protein</fullName>
    </submittedName>
</protein>
<keyword evidence="1" id="KW-1133">Transmembrane helix</keyword>
<accession>A0ABP1ACR3</accession>